<feature type="signal peptide" evidence="2">
    <location>
        <begin position="1"/>
        <end position="27"/>
    </location>
</feature>
<dbReference type="AlphaFoldDB" id="A0A3B6GMZ8"/>
<keyword evidence="2" id="KW-0732">Signal</keyword>
<protein>
    <submittedName>
        <fullName evidence="3">Uncharacterized protein</fullName>
    </submittedName>
</protein>
<dbReference type="Gramene" id="TraesCS3D03G0019200.1">
    <property type="protein sequence ID" value="TraesCS3D03G0019200.1.CDS"/>
    <property type="gene ID" value="TraesCS3D03G0019200"/>
</dbReference>
<reference evidence="3" key="1">
    <citation type="submission" date="2018-08" db="EMBL/GenBank/DDBJ databases">
        <authorList>
            <person name="Rossello M."/>
        </authorList>
    </citation>
    <scope>NUCLEOTIDE SEQUENCE [LARGE SCALE GENOMIC DNA]</scope>
    <source>
        <strain evidence="3">cv. Chinese Spring</strain>
    </source>
</reference>
<proteinExistence type="predicted"/>
<sequence>MARSSSLALAVAVLAIVCCFMPRSATAIRVVPDGLHGPLNSPPSPRANYSPHGGPYTGRPCKPYYGCRTVPEPPPPATSPPTPRRKTMQVVANT</sequence>
<name>A0A3B6GMZ8_WHEAT</name>
<feature type="chain" id="PRO_5043174455" evidence="2">
    <location>
        <begin position="28"/>
        <end position="94"/>
    </location>
</feature>
<reference evidence="3" key="2">
    <citation type="submission" date="2018-10" db="UniProtKB">
        <authorList>
            <consortium name="EnsemblPlants"/>
        </authorList>
    </citation>
    <scope>IDENTIFICATION</scope>
</reference>
<dbReference type="Gramene" id="TraesCS3D02G000900.1">
    <property type="protein sequence ID" value="TraesCS3D02G000900.1"/>
    <property type="gene ID" value="TraesCS3D02G000900"/>
</dbReference>
<evidence type="ECO:0000313" key="4">
    <source>
        <dbReference type="Proteomes" id="UP000019116"/>
    </source>
</evidence>
<feature type="region of interest" description="Disordered" evidence="1">
    <location>
        <begin position="32"/>
        <end position="55"/>
    </location>
</feature>
<organism evidence="3">
    <name type="scientific">Triticum aestivum</name>
    <name type="common">Wheat</name>
    <dbReference type="NCBI Taxonomy" id="4565"/>
    <lineage>
        <taxon>Eukaryota</taxon>
        <taxon>Viridiplantae</taxon>
        <taxon>Streptophyta</taxon>
        <taxon>Embryophyta</taxon>
        <taxon>Tracheophyta</taxon>
        <taxon>Spermatophyta</taxon>
        <taxon>Magnoliopsida</taxon>
        <taxon>Liliopsida</taxon>
        <taxon>Poales</taxon>
        <taxon>Poaceae</taxon>
        <taxon>BOP clade</taxon>
        <taxon>Pooideae</taxon>
        <taxon>Triticodae</taxon>
        <taxon>Triticeae</taxon>
        <taxon>Triticinae</taxon>
        <taxon>Triticum</taxon>
    </lineage>
</organism>
<keyword evidence="4" id="KW-1185">Reference proteome</keyword>
<evidence type="ECO:0000256" key="1">
    <source>
        <dbReference type="SAM" id="MobiDB-lite"/>
    </source>
</evidence>
<dbReference type="EnsemblPlants" id="TraesCS3D02G000900.1">
    <property type="protein sequence ID" value="TraesCS3D02G000900.1"/>
    <property type="gene ID" value="TraesCS3D02G000900"/>
</dbReference>
<evidence type="ECO:0000313" key="3">
    <source>
        <dbReference type="EnsemblPlants" id="TraesCS3D02G000900.1"/>
    </source>
</evidence>
<feature type="region of interest" description="Disordered" evidence="1">
    <location>
        <begin position="67"/>
        <end position="94"/>
    </location>
</feature>
<dbReference type="OMA" id="YYGCRTV"/>
<dbReference type="Proteomes" id="UP000019116">
    <property type="component" value="Chromosome 3D"/>
</dbReference>
<evidence type="ECO:0000256" key="2">
    <source>
        <dbReference type="SAM" id="SignalP"/>
    </source>
</evidence>
<feature type="compositionally biased region" description="Pro residues" evidence="1">
    <location>
        <begin position="71"/>
        <end position="82"/>
    </location>
</feature>
<accession>A0A3B6GMZ8</accession>